<sequence length="570" mass="64638">MADLRYDIKHGRLELCPPGTSTGCAPAEKCRTDAPCAGEPLPPASTEEFFKFCQCQLRFEANLHTNNDVALEDVDAMEMWPWVQAFATPNLGATERYVPYHTILGVHEHFLVESVHHRKEWDERQRFLAMFVFRAHCKRDLFTQAQLPIMLKASFWKDPIAAFKPGGPMEKSIRQYRKKTSKPLLTSCFRIIPERLLKDDDENLVRSITNRSMRLLEVAGSAFGTLKDKKLKPAQKFAAISSAVQEAQGLGETWAKMLTVCVDLGWPEERLLASQCDVGTGALGPLRCLLENGGPRDRREALVTLLQEANSSQSQTTKHFWAVLKSVEKMLRAKYKNLPLICKQANTKEGNMSAATLQVQLCEYRQFRHSLARNKYGLADDESMREEFDKETTLRAEDFVDYDTKSNSVVFDFPKDDKKVRIVVPVKTVKSVKVAERVGCLCFAKMKEGCSKEDTEKFRDDLVRGYTGGDDVPDDSEAWEECTATVTHRNPLVSFRYGDSPFQTTMGAAGGLLQAERVARLCWAKFQQGANKEEVQNYRNDLYKKINPAGTRPRGQEDPQENPAKRRRTK</sequence>
<name>A0A7S0ZXZ9_NOCSC</name>
<organism evidence="2">
    <name type="scientific">Noctiluca scintillans</name>
    <name type="common">Sea sparkle</name>
    <name type="synonym">Red tide dinoflagellate</name>
    <dbReference type="NCBI Taxonomy" id="2966"/>
    <lineage>
        <taxon>Eukaryota</taxon>
        <taxon>Sar</taxon>
        <taxon>Alveolata</taxon>
        <taxon>Dinophyceae</taxon>
        <taxon>Noctilucales</taxon>
        <taxon>Noctilucaceae</taxon>
        <taxon>Noctiluca</taxon>
    </lineage>
</organism>
<gene>
    <name evidence="2" type="ORF">NSCI0253_LOCUS10391</name>
</gene>
<dbReference type="EMBL" id="HBFQ01014996">
    <property type="protein sequence ID" value="CAD8836043.1"/>
    <property type="molecule type" value="Transcribed_RNA"/>
</dbReference>
<dbReference type="AlphaFoldDB" id="A0A7S0ZXZ9"/>
<evidence type="ECO:0000313" key="2">
    <source>
        <dbReference type="EMBL" id="CAD8836043.1"/>
    </source>
</evidence>
<reference evidence="2" key="1">
    <citation type="submission" date="2021-01" db="EMBL/GenBank/DDBJ databases">
        <authorList>
            <person name="Corre E."/>
            <person name="Pelletier E."/>
            <person name="Niang G."/>
            <person name="Scheremetjew M."/>
            <person name="Finn R."/>
            <person name="Kale V."/>
            <person name="Holt S."/>
            <person name="Cochrane G."/>
            <person name="Meng A."/>
            <person name="Brown T."/>
            <person name="Cohen L."/>
        </authorList>
    </citation>
    <scope>NUCLEOTIDE SEQUENCE</scope>
</reference>
<accession>A0A7S0ZXZ9</accession>
<proteinExistence type="predicted"/>
<protein>
    <submittedName>
        <fullName evidence="2">Uncharacterized protein</fullName>
    </submittedName>
</protein>
<evidence type="ECO:0000256" key="1">
    <source>
        <dbReference type="SAM" id="MobiDB-lite"/>
    </source>
</evidence>
<feature type="region of interest" description="Disordered" evidence="1">
    <location>
        <begin position="545"/>
        <end position="570"/>
    </location>
</feature>